<feature type="compositionally biased region" description="Basic and acidic residues" evidence="6">
    <location>
        <begin position="820"/>
        <end position="835"/>
    </location>
</feature>
<evidence type="ECO:0000256" key="3">
    <source>
        <dbReference type="ARBA" id="ARBA00022692"/>
    </source>
</evidence>
<comment type="caution">
    <text evidence="9">The sequence shown here is derived from an EMBL/GenBank/DDBJ whole genome shotgun (WGS) entry which is preliminary data.</text>
</comment>
<feature type="transmembrane region" description="Helical" evidence="7">
    <location>
        <begin position="389"/>
        <end position="412"/>
    </location>
</feature>
<organism evidence="9 10">
    <name type="scientific">Molorchus minor</name>
    <dbReference type="NCBI Taxonomy" id="1323400"/>
    <lineage>
        <taxon>Eukaryota</taxon>
        <taxon>Metazoa</taxon>
        <taxon>Ecdysozoa</taxon>
        <taxon>Arthropoda</taxon>
        <taxon>Hexapoda</taxon>
        <taxon>Insecta</taxon>
        <taxon>Pterygota</taxon>
        <taxon>Neoptera</taxon>
        <taxon>Endopterygota</taxon>
        <taxon>Coleoptera</taxon>
        <taxon>Polyphaga</taxon>
        <taxon>Cucujiformia</taxon>
        <taxon>Chrysomeloidea</taxon>
        <taxon>Cerambycidae</taxon>
        <taxon>Lamiinae</taxon>
        <taxon>Monochamini</taxon>
        <taxon>Molorchus</taxon>
    </lineage>
</organism>
<reference evidence="9" key="1">
    <citation type="journal article" date="2023" name="Insect Mol. Biol.">
        <title>Genome sequencing provides insights into the evolution of gene families encoding plant cell wall-degrading enzymes in longhorned beetles.</title>
        <authorList>
            <person name="Shin N.R."/>
            <person name="Okamura Y."/>
            <person name="Kirsch R."/>
            <person name="Pauchet Y."/>
        </authorList>
    </citation>
    <scope>NUCLEOTIDE SEQUENCE</scope>
    <source>
        <strain evidence="9">MMC_N1</strain>
    </source>
</reference>
<name>A0ABQ9JLM0_9CUCU</name>
<accession>A0ABQ9JLM0</accession>
<evidence type="ECO:0000259" key="8">
    <source>
        <dbReference type="Pfam" id="PF07810"/>
    </source>
</evidence>
<keyword evidence="5 7" id="KW-0472">Membrane</keyword>
<feature type="region of interest" description="Disordered" evidence="6">
    <location>
        <begin position="575"/>
        <end position="604"/>
    </location>
</feature>
<feature type="transmembrane region" description="Helical" evidence="7">
    <location>
        <begin position="339"/>
        <end position="357"/>
    </location>
</feature>
<feature type="region of interest" description="Disordered" evidence="6">
    <location>
        <begin position="627"/>
        <end position="661"/>
    </location>
</feature>
<dbReference type="Proteomes" id="UP001162164">
    <property type="component" value="Unassembled WGS sequence"/>
</dbReference>
<keyword evidence="3 7" id="KW-0812">Transmembrane</keyword>
<keyword evidence="10" id="KW-1185">Reference proteome</keyword>
<gene>
    <name evidence="9" type="ORF">NQ317_004465</name>
</gene>
<dbReference type="InterPro" id="IPR038900">
    <property type="entry name" value="TMC"/>
</dbReference>
<evidence type="ECO:0000256" key="6">
    <source>
        <dbReference type="SAM" id="MobiDB-lite"/>
    </source>
</evidence>
<proteinExistence type="inferred from homology"/>
<feature type="transmembrane region" description="Helical" evidence="7">
    <location>
        <begin position="449"/>
        <end position="471"/>
    </location>
</feature>
<sequence length="849" mass="96494">MTNEQHNFRNIVCAESRDLVHTSDHDSNIINYANDNKNTENIVSANLVSELAYNISNAVYPNVMQLIKGLIMNATSELTASNNSLYDYYASFENFTDYLEHLPELNYIENEFSNVSYYVNQTLEYINFTNFKDVFVDYLTYILYPFKGNETEIAVLNISNINSSEITDSSSFVGDSFSVFRLAMISLFGNISNYFNDTMEKEILNIYNNISTTVTSILENKTLYSTDSTNVSTKIVTAQITTESSYSPTTLVIPVKGNYTMCARLRALCWETMFGQELIKLTVMDLIMTILSTLAIDFFRGIFVRVMNRCWCWDLEKKFPQYGDFKVAENILHLVNNQGMVWMGMFFSPGLVVLNIIKLHIMMYFRAWAVLTCNVPPEVIFRASRSNNFYYALLLMMLFLCVLPVGYTIVWIKPSFHCGPFSRYQKIFHIFTETVRNTVPETFQKALDYIASPGIVIPLLVLLTLIIYYLISLTGALREANEDLKIQLHRERTEERRKMFQIVDRRRGGSGESNELSNTPYAKWNKFLVALPNAKSFDDTAKQVSEEIPQSKTNGKVENKSKDFFTKFIKKALGKSSTSDEEQNMEDATDTEQHESLPYDPTLTNQHRTVKSSLSWGNSNISHATASTEFSRNGGRVDSFPSESTDSFEIKPNDNRSTTSKYSTIGHYTFDFNKGQQQHKTSGDPMPSTSKYVRQDSGSSVWSDNIPVITISKVSTENKLEDNTETHLGKNKLNIKLSEQRKLKANVECPLKKQSSTIDEDIMCHANIERATNIPEKKIIKAVAEEDSGNGTVSGNSRFEDLSDMSDISNKNLEILEDISTDKSSSEDTAYKDSSIDTIFQSPHVNKDT</sequence>
<evidence type="ECO:0000256" key="4">
    <source>
        <dbReference type="ARBA" id="ARBA00022989"/>
    </source>
</evidence>
<comment type="similarity">
    <text evidence="2">Belongs to the TMC family.</text>
</comment>
<feature type="compositionally biased region" description="Acidic residues" evidence="6">
    <location>
        <begin position="579"/>
        <end position="590"/>
    </location>
</feature>
<keyword evidence="4 7" id="KW-1133">Transmembrane helix</keyword>
<evidence type="ECO:0000256" key="1">
    <source>
        <dbReference type="ARBA" id="ARBA00004141"/>
    </source>
</evidence>
<evidence type="ECO:0000256" key="7">
    <source>
        <dbReference type="SAM" id="Phobius"/>
    </source>
</evidence>
<evidence type="ECO:0000256" key="2">
    <source>
        <dbReference type="ARBA" id="ARBA00006510"/>
    </source>
</evidence>
<feature type="region of interest" description="Disordered" evidence="6">
    <location>
        <begin position="674"/>
        <end position="697"/>
    </location>
</feature>
<dbReference type="EMBL" id="JAPWTJ010000396">
    <property type="protein sequence ID" value="KAJ8978854.1"/>
    <property type="molecule type" value="Genomic_DNA"/>
</dbReference>
<dbReference type="PANTHER" id="PTHR23302:SF40">
    <property type="entry name" value="TRANSMEMBRANE CHANNEL-LIKE PROTEIN"/>
    <property type="match status" value="1"/>
</dbReference>
<dbReference type="Pfam" id="PF07810">
    <property type="entry name" value="TMC"/>
    <property type="match status" value="1"/>
</dbReference>
<feature type="compositionally biased region" description="Polar residues" evidence="6">
    <location>
        <begin position="836"/>
        <end position="849"/>
    </location>
</feature>
<evidence type="ECO:0000256" key="5">
    <source>
        <dbReference type="ARBA" id="ARBA00023136"/>
    </source>
</evidence>
<feature type="compositionally biased region" description="Polar residues" evidence="6">
    <location>
        <begin position="687"/>
        <end position="697"/>
    </location>
</feature>
<protein>
    <recommendedName>
        <fullName evidence="8">TMC domain-containing protein</fullName>
    </recommendedName>
</protein>
<feature type="region of interest" description="Disordered" evidence="6">
    <location>
        <begin position="819"/>
        <end position="849"/>
    </location>
</feature>
<evidence type="ECO:0000313" key="10">
    <source>
        <dbReference type="Proteomes" id="UP001162164"/>
    </source>
</evidence>
<feature type="domain" description="TMC" evidence="8">
    <location>
        <begin position="269"/>
        <end position="384"/>
    </location>
</feature>
<dbReference type="PANTHER" id="PTHR23302">
    <property type="entry name" value="TRANSMEMBRANE CHANNEL-RELATED"/>
    <property type="match status" value="1"/>
</dbReference>
<comment type="subcellular location">
    <subcellularLocation>
        <location evidence="1">Membrane</location>
        <topology evidence="1">Multi-pass membrane protein</topology>
    </subcellularLocation>
</comment>
<evidence type="ECO:0000313" key="9">
    <source>
        <dbReference type="EMBL" id="KAJ8978854.1"/>
    </source>
</evidence>
<dbReference type="InterPro" id="IPR012496">
    <property type="entry name" value="TMC_dom"/>
</dbReference>